<feature type="domain" description="NADAR" evidence="3">
    <location>
        <begin position="4"/>
        <end position="143"/>
    </location>
</feature>
<proteinExistence type="predicted"/>
<dbReference type="RefSeq" id="WP_045356001.1">
    <property type="nucleotide sequence ID" value="NZ_BBPA01000001.1"/>
</dbReference>
<name>A0A0A1VNK4_MICAE</name>
<dbReference type="Pfam" id="PF08719">
    <property type="entry name" value="NADAR"/>
    <property type="match status" value="1"/>
</dbReference>
<reference evidence="5" key="1">
    <citation type="journal article" date="2015" name="Genome">
        <title>Whole Genome Sequence of the Non-Microcystin-Producing Microcystis aeruginosa Strain NIES-44.</title>
        <authorList>
            <person name="Okano K."/>
            <person name="Miyata N."/>
            <person name="Ozaki Y."/>
        </authorList>
    </citation>
    <scope>NUCLEOTIDE SEQUENCE [LARGE SCALE GENOMIC DNA]</scope>
    <source>
        <strain evidence="5">NIES-44</strain>
    </source>
</reference>
<comment type="catalytic activity">
    <reaction evidence="2">
        <text>2,5-diamino-6-hydroxy-4-(5-phosphoribosylamino)-pyrimidine + H2O = 2,5,6-triamino-4-hydroxypyrimidine + D-ribose 5-phosphate</text>
        <dbReference type="Rhea" id="RHEA:23436"/>
        <dbReference type="ChEBI" id="CHEBI:15377"/>
        <dbReference type="ChEBI" id="CHEBI:58614"/>
        <dbReference type="ChEBI" id="CHEBI:78346"/>
        <dbReference type="ChEBI" id="CHEBI:137796"/>
    </reaction>
</comment>
<evidence type="ECO:0000256" key="1">
    <source>
        <dbReference type="ARBA" id="ARBA00000022"/>
    </source>
</evidence>
<accession>A0A0A1VNK4</accession>
<dbReference type="Proteomes" id="UP000030321">
    <property type="component" value="Unassembled WGS sequence"/>
</dbReference>
<evidence type="ECO:0000313" key="5">
    <source>
        <dbReference type="Proteomes" id="UP000030321"/>
    </source>
</evidence>
<dbReference type="EMBL" id="BBPA01000001">
    <property type="protein sequence ID" value="GAL91150.1"/>
    <property type="molecule type" value="Genomic_DNA"/>
</dbReference>
<dbReference type="InterPro" id="IPR012816">
    <property type="entry name" value="NADAR"/>
</dbReference>
<evidence type="ECO:0000259" key="3">
    <source>
        <dbReference type="Pfam" id="PF08719"/>
    </source>
</evidence>
<dbReference type="Gene3D" id="1.10.357.40">
    <property type="entry name" value="YbiA-like"/>
    <property type="match status" value="1"/>
</dbReference>
<dbReference type="InterPro" id="IPR037238">
    <property type="entry name" value="YbiA-like_sf"/>
</dbReference>
<comment type="caution">
    <text evidence="4">The sequence shown here is derived from an EMBL/GenBank/DDBJ whole genome shotgun (WGS) entry which is preliminary data.</text>
</comment>
<dbReference type="NCBIfam" id="TIGR02464">
    <property type="entry name" value="ribofla_fusion"/>
    <property type="match status" value="1"/>
</dbReference>
<sequence length="147" mass="17116">MTIYFYSTREKPYGCFSNFSGHGFDLDGFWRPTSEHYFQAQKFLQHPYSEAIRLAATPQQSATRERTNFYPLRPDWENVKEEIMYRGVLRKLTITGDFRQILLSTGDSLLVENSPIDYYWGCGADGSGKNRLGHILMEVRQVFRLIG</sequence>
<dbReference type="SUPFAM" id="SSF143990">
    <property type="entry name" value="YbiA-like"/>
    <property type="match status" value="1"/>
</dbReference>
<organism evidence="4 5">
    <name type="scientific">Microcystis aeruginosa NIES-44</name>
    <dbReference type="NCBI Taxonomy" id="449439"/>
    <lineage>
        <taxon>Bacteria</taxon>
        <taxon>Bacillati</taxon>
        <taxon>Cyanobacteriota</taxon>
        <taxon>Cyanophyceae</taxon>
        <taxon>Oscillatoriophycideae</taxon>
        <taxon>Chroococcales</taxon>
        <taxon>Microcystaceae</taxon>
        <taxon>Microcystis</taxon>
    </lineage>
</organism>
<evidence type="ECO:0000256" key="2">
    <source>
        <dbReference type="ARBA" id="ARBA00000751"/>
    </source>
</evidence>
<dbReference type="AlphaFoldDB" id="A0A0A1VNK4"/>
<comment type="catalytic activity">
    <reaction evidence="1">
        <text>5-amino-6-(5-phospho-D-ribosylamino)uracil + H2O = 5,6-diaminouracil + D-ribose 5-phosphate</text>
        <dbReference type="Rhea" id="RHEA:55020"/>
        <dbReference type="ChEBI" id="CHEBI:15377"/>
        <dbReference type="ChEBI" id="CHEBI:46252"/>
        <dbReference type="ChEBI" id="CHEBI:58453"/>
        <dbReference type="ChEBI" id="CHEBI:78346"/>
    </reaction>
</comment>
<gene>
    <name evidence="4" type="ORF">N44_00005</name>
</gene>
<dbReference type="CDD" id="cd15457">
    <property type="entry name" value="NADAR"/>
    <property type="match status" value="1"/>
</dbReference>
<evidence type="ECO:0000313" key="4">
    <source>
        <dbReference type="EMBL" id="GAL91150.1"/>
    </source>
</evidence>
<protein>
    <submittedName>
        <fullName evidence="4">Uncharacterized domain</fullName>
    </submittedName>
</protein>